<dbReference type="PANTHER" id="PTHR46825:SF9">
    <property type="entry name" value="BETA-LACTAMASE-RELATED DOMAIN-CONTAINING PROTEIN"/>
    <property type="match status" value="1"/>
</dbReference>
<dbReference type="InterPro" id="IPR050491">
    <property type="entry name" value="AmpC-like"/>
</dbReference>
<dbReference type="EMBL" id="BNDW01000102">
    <property type="protein sequence ID" value="GHI26210.1"/>
    <property type="molecule type" value="Genomic_DNA"/>
</dbReference>
<dbReference type="InterPro" id="IPR012338">
    <property type="entry name" value="Beta-lactam/transpept-like"/>
</dbReference>
<organism evidence="2 3">
    <name type="scientific">Streptomyces hydrogenans</name>
    <dbReference type="NCBI Taxonomy" id="1873719"/>
    <lineage>
        <taxon>Bacteria</taxon>
        <taxon>Bacillati</taxon>
        <taxon>Actinomycetota</taxon>
        <taxon>Actinomycetes</taxon>
        <taxon>Kitasatosporales</taxon>
        <taxon>Streptomycetaceae</taxon>
        <taxon>Streptomyces</taxon>
    </lineage>
</organism>
<feature type="domain" description="Beta-lactamase-related" evidence="1">
    <location>
        <begin position="11"/>
        <end position="329"/>
    </location>
</feature>
<dbReference type="SUPFAM" id="SSF56601">
    <property type="entry name" value="beta-lactamase/transpeptidase-like"/>
    <property type="match status" value="1"/>
</dbReference>
<evidence type="ECO:0000313" key="2">
    <source>
        <dbReference type="EMBL" id="GHI26210.1"/>
    </source>
</evidence>
<dbReference type="Pfam" id="PF00144">
    <property type="entry name" value="Beta-lactamase"/>
    <property type="match status" value="1"/>
</dbReference>
<sequence length="453" mass="48387">MNSEDLRERLAEVAVRHGIPGASIAVLHGDEVTEAAYGVLDRDFGYPVTTDSVFQTGSITKVWTATLIMQLVDEGLLTLDSPVADHLPGFRVADAHTSKTVTVRQLLCHTGGFEGDIFSDHGPGDDAVERFVAALPTPARQLFPSGEMFSYCNSGYVVLGRIIEVLTGLTWEAALHERIAAPLGMTHAVTSPGRAIRHRVAMGHVSGPDGEPVKAPFWEMPRSNAPAGATLTLTARDQLRFARLHLADGLAPDGTRLLSEESVAAMRRPEVVVPGAGRLGDHWSLGWEIFDWEGGPVIGHDGGTMGQTALLRAVPGKDVAVVILINGGEFFGLHGLVTELLAELAGVTVPPMPTPPTAPPAVDPRYFAGRYESVTQRAEVTETEDGLRLVLWPLGPSAELHGTDPLSDLTMVPLDAHTLIGTAQENGEFPTVTFLGDGDRAEYLHGTRAIPRA</sequence>
<name>A0ABQ3PMG4_9ACTN</name>
<dbReference type="InterPro" id="IPR001466">
    <property type="entry name" value="Beta-lactam-related"/>
</dbReference>
<dbReference type="Gene3D" id="3.40.710.10">
    <property type="entry name" value="DD-peptidase/beta-lactamase superfamily"/>
    <property type="match status" value="1"/>
</dbReference>
<dbReference type="RefSeq" id="WP_190221609.1">
    <property type="nucleotide sequence ID" value="NZ_BNBS01000003.1"/>
</dbReference>
<evidence type="ECO:0000313" key="3">
    <source>
        <dbReference type="Proteomes" id="UP001052739"/>
    </source>
</evidence>
<keyword evidence="3" id="KW-1185">Reference proteome</keyword>
<evidence type="ECO:0000259" key="1">
    <source>
        <dbReference type="Pfam" id="PF00144"/>
    </source>
</evidence>
<gene>
    <name evidence="2" type="ORF">Shyd_75810</name>
</gene>
<comment type="caution">
    <text evidence="2">The sequence shown here is derived from an EMBL/GenBank/DDBJ whole genome shotgun (WGS) entry which is preliminary data.</text>
</comment>
<reference evidence="2" key="1">
    <citation type="submission" date="2024-05" db="EMBL/GenBank/DDBJ databases">
        <title>Whole genome shotgun sequence of Streptomyces hydrogenans NBRC 13475.</title>
        <authorList>
            <person name="Komaki H."/>
            <person name="Tamura T."/>
        </authorList>
    </citation>
    <scope>NUCLEOTIDE SEQUENCE</scope>
    <source>
        <strain evidence="2">NBRC 13475</strain>
    </source>
</reference>
<dbReference type="PANTHER" id="PTHR46825">
    <property type="entry name" value="D-ALANYL-D-ALANINE-CARBOXYPEPTIDASE/ENDOPEPTIDASE AMPH"/>
    <property type="match status" value="1"/>
</dbReference>
<accession>A0ABQ3PMG4</accession>
<proteinExistence type="predicted"/>
<protein>
    <recommendedName>
        <fullName evidence="1">Beta-lactamase-related domain-containing protein</fullName>
    </recommendedName>
</protein>
<dbReference type="Proteomes" id="UP001052739">
    <property type="component" value="Unassembled WGS sequence"/>
</dbReference>